<dbReference type="InterPro" id="IPR002575">
    <property type="entry name" value="Aminoglycoside_PTrfase"/>
</dbReference>
<dbReference type="EMBL" id="MSFL01000021">
    <property type="protein sequence ID" value="PWY75350.1"/>
    <property type="molecule type" value="Genomic_DNA"/>
</dbReference>
<name>A0A317VU03_9EURO</name>
<gene>
    <name evidence="2" type="ORF">BO70DRAFT_411534</name>
</gene>
<dbReference type="SUPFAM" id="SSF56112">
    <property type="entry name" value="Protein kinase-like (PK-like)"/>
    <property type="match status" value="1"/>
</dbReference>
<dbReference type="GeneID" id="37069526"/>
<dbReference type="PANTHER" id="PTHR47829:SF1">
    <property type="entry name" value="HAD FAMILY PHOSPHATASE"/>
    <property type="match status" value="1"/>
</dbReference>
<dbReference type="InterPro" id="IPR052898">
    <property type="entry name" value="ACAD10-like"/>
</dbReference>
<dbReference type="Proteomes" id="UP000247233">
    <property type="component" value="Unassembled WGS sequence"/>
</dbReference>
<dbReference type="CDD" id="cd05154">
    <property type="entry name" value="ACAD10_11_N-like"/>
    <property type="match status" value="1"/>
</dbReference>
<proteinExistence type="predicted"/>
<dbReference type="Gene3D" id="3.30.200.20">
    <property type="entry name" value="Phosphorylase Kinase, domain 1"/>
    <property type="match status" value="1"/>
</dbReference>
<protein>
    <submittedName>
        <fullName evidence="2">APH-domain-containing protein</fullName>
    </submittedName>
</protein>
<organism evidence="2 3">
    <name type="scientific">Aspergillus heteromorphus CBS 117.55</name>
    <dbReference type="NCBI Taxonomy" id="1448321"/>
    <lineage>
        <taxon>Eukaryota</taxon>
        <taxon>Fungi</taxon>
        <taxon>Dikarya</taxon>
        <taxon>Ascomycota</taxon>
        <taxon>Pezizomycotina</taxon>
        <taxon>Eurotiomycetes</taxon>
        <taxon>Eurotiomycetidae</taxon>
        <taxon>Eurotiales</taxon>
        <taxon>Aspergillaceae</taxon>
        <taxon>Aspergillus</taxon>
        <taxon>Aspergillus subgen. Circumdati</taxon>
    </lineage>
</organism>
<dbReference type="PANTHER" id="PTHR47829">
    <property type="entry name" value="HYDROLASE, PUTATIVE (AFU_ORTHOLOGUE AFUA_1G12880)-RELATED"/>
    <property type="match status" value="1"/>
</dbReference>
<accession>A0A317VU03</accession>
<reference evidence="2 3" key="1">
    <citation type="submission" date="2016-12" db="EMBL/GenBank/DDBJ databases">
        <title>The genomes of Aspergillus section Nigri reveals drivers in fungal speciation.</title>
        <authorList>
            <consortium name="DOE Joint Genome Institute"/>
            <person name="Vesth T.C."/>
            <person name="Nybo J."/>
            <person name="Theobald S."/>
            <person name="Brandl J."/>
            <person name="Frisvad J.C."/>
            <person name="Nielsen K.F."/>
            <person name="Lyhne E.K."/>
            <person name="Kogle M.E."/>
            <person name="Kuo A."/>
            <person name="Riley R."/>
            <person name="Clum A."/>
            <person name="Nolan M."/>
            <person name="Lipzen A."/>
            <person name="Salamov A."/>
            <person name="Henrissat B."/>
            <person name="Wiebenga A."/>
            <person name="De Vries R.P."/>
            <person name="Grigoriev I.V."/>
            <person name="Mortensen U.H."/>
            <person name="Andersen M.R."/>
            <person name="Baker S.E."/>
        </authorList>
    </citation>
    <scope>NUCLEOTIDE SEQUENCE [LARGE SCALE GENOMIC DNA]</scope>
    <source>
        <strain evidence="2 3">CBS 117.55</strain>
    </source>
</reference>
<evidence type="ECO:0000313" key="3">
    <source>
        <dbReference type="Proteomes" id="UP000247233"/>
    </source>
</evidence>
<dbReference type="STRING" id="1448321.A0A317VU03"/>
<feature type="domain" description="Aminoglycoside phosphotransferase" evidence="1">
    <location>
        <begin position="32"/>
        <end position="278"/>
    </location>
</feature>
<dbReference type="Gene3D" id="3.90.1200.10">
    <property type="match status" value="1"/>
</dbReference>
<dbReference type="InterPro" id="IPR011009">
    <property type="entry name" value="Kinase-like_dom_sf"/>
</dbReference>
<sequence length="338" mass="37618">MEAGPVRQPLDVPSLEAYVHRAVPAIQTPLQVHQFPRGQSNPTYQLTAADGARYVLRKKPPGRLPAPAAHPIEREYRILDALRRHGAVPVPRVYSLCEDARVLQTPFYIMEFLDGRIFADGRMPGVSPHHRAALLLTDGPRSRWQDAIRTLATIHRLDVQALGLETLGQPAAFYRRQGSTLTRIARQQAHPPRAPLPHLAAMHRFFACAASQPRDRSTLVHGDYKIENLIFHPTEPRVLGVIDWEFCTRGHPLADFCTLTHGHPPSLSPARTDCTAWYADLAGWDPTGDLAWGDAFVLFRTAVLTQTVQAREAGTSRAQDPLPLARAAWARVQGLSRL</sequence>
<evidence type="ECO:0000313" key="2">
    <source>
        <dbReference type="EMBL" id="PWY75350.1"/>
    </source>
</evidence>
<dbReference type="OrthoDB" id="191037at2759"/>
<dbReference type="RefSeq" id="XP_025397316.1">
    <property type="nucleotide sequence ID" value="XM_025547289.1"/>
</dbReference>
<comment type="caution">
    <text evidence="2">The sequence shown here is derived from an EMBL/GenBank/DDBJ whole genome shotgun (WGS) entry which is preliminary data.</text>
</comment>
<dbReference type="Pfam" id="PF01636">
    <property type="entry name" value="APH"/>
    <property type="match status" value="1"/>
</dbReference>
<keyword evidence="3" id="KW-1185">Reference proteome</keyword>
<dbReference type="AlphaFoldDB" id="A0A317VU03"/>
<evidence type="ECO:0000259" key="1">
    <source>
        <dbReference type="Pfam" id="PF01636"/>
    </source>
</evidence>
<dbReference type="InterPro" id="IPR041726">
    <property type="entry name" value="ACAD10_11_N"/>
</dbReference>
<dbReference type="VEuPathDB" id="FungiDB:BO70DRAFT_411534"/>